<dbReference type="GO" id="GO:0055085">
    <property type="term" value="P:transmembrane transport"/>
    <property type="evidence" value="ECO:0007669"/>
    <property type="project" value="TreeGrafter"/>
</dbReference>
<feature type="transmembrane region" description="Helical" evidence="2">
    <location>
        <begin position="551"/>
        <end position="579"/>
    </location>
</feature>
<comment type="caution">
    <text evidence="4">The sequence shown here is derived from an EMBL/GenBank/DDBJ whole genome shotgun (WGS) entry which is preliminary data.</text>
</comment>
<evidence type="ECO:0000313" key="5">
    <source>
        <dbReference type="Proteomes" id="UP001327957"/>
    </source>
</evidence>
<dbReference type="EMBL" id="JASAOK010000012">
    <property type="protein sequence ID" value="KAK6224450.1"/>
    <property type="molecule type" value="Genomic_DNA"/>
</dbReference>
<feature type="transmembrane region" description="Helical" evidence="2">
    <location>
        <begin position="329"/>
        <end position="353"/>
    </location>
</feature>
<feature type="transmembrane region" description="Helical" evidence="2">
    <location>
        <begin position="405"/>
        <end position="430"/>
    </location>
</feature>
<feature type="chain" id="PRO_5043911675" evidence="3">
    <location>
        <begin position="41"/>
        <end position="725"/>
    </location>
</feature>
<organism evidence="4 5">
    <name type="scientific">Colletotrichum tabaci</name>
    <dbReference type="NCBI Taxonomy" id="1209068"/>
    <lineage>
        <taxon>Eukaryota</taxon>
        <taxon>Fungi</taxon>
        <taxon>Dikarya</taxon>
        <taxon>Ascomycota</taxon>
        <taxon>Pezizomycotina</taxon>
        <taxon>Sordariomycetes</taxon>
        <taxon>Hypocreomycetidae</taxon>
        <taxon>Glomerellales</taxon>
        <taxon>Glomerellaceae</taxon>
        <taxon>Colletotrichum</taxon>
        <taxon>Colletotrichum destructivum species complex</taxon>
    </lineage>
</organism>
<evidence type="ECO:0000256" key="3">
    <source>
        <dbReference type="SAM" id="SignalP"/>
    </source>
</evidence>
<keyword evidence="2" id="KW-0812">Transmembrane</keyword>
<feature type="transmembrane region" description="Helical" evidence="2">
    <location>
        <begin position="195"/>
        <end position="213"/>
    </location>
</feature>
<feature type="transmembrane region" description="Helical" evidence="2">
    <location>
        <begin position="374"/>
        <end position="393"/>
    </location>
</feature>
<feature type="compositionally biased region" description="Low complexity" evidence="1">
    <location>
        <begin position="663"/>
        <end position="679"/>
    </location>
</feature>
<accession>A0AAV9TLX8</accession>
<sequence length="725" mass="77506">MHIGMKASRSSSPSAGRAPQAVRMTLVGLLLATLPQQTCAAYVQVQDCYDQLSRGGGGGGVSPLPRLRLEGLTASLDVQESGGAALLRLNLTGSRPGQKTCDVQLAPRTPGSLQVASMGGFESYEDTAANVSCWVYGSAEYERALTTHAFDYKIVNPKTLDSLDVLLQLRDANGLPYACAKTHVTPSLNRSLADAALYAPIVVFLVVLAVALWHESSDMASLSDSVLQIGPLMREPTRSHLTRIAECLSYLQHVFFSAALSLDYPGFLRPVAAKASWSTLMIPRGPILTTSTYYGVKDGIYEVNGTFGGTDGLELMTQVMGAPVTMRTWANVASLSLILLATLAALVQLGYRLPLTSGFLRGESARRLRGTADYGLRGTAWTVLRVFLTYFLAPLTAWTTYQFTFAAFLPAYHVAVAAVVVALLVAALWWGIAQNSPRNLGYLLIDASPKHLLQTPGILSRSQDRYATAAFALMFVRGAAAGGLQVAGLAQLLALAACEVVQLLVAGFTWRVFPLARVAGLLTAAKLLVYFLCIAFLPDIAGHYARAVVGLIILTIHAVVLVVMFLLPSLFGAGALLAYSVSKVLDAKRVDGGEGLEQYRLDQLPLPRQLNARLASSRLSFDEADLGPRNPSSLFVSPMTSIRARPGQDDDAGSYFYSHRRGVSLSSSSDGSRPSVDDVGLGKAEERRDGHGGAGGEADHGCPGPAPRYFIHDELRSSPAQRQSV</sequence>
<keyword evidence="2" id="KW-0472">Membrane</keyword>
<dbReference type="AlphaFoldDB" id="A0AAV9TLX8"/>
<name>A0AAV9TLX8_9PEZI</name>
<feature type="signal peptide" evidence="3">
    <location>
        <begin position="1"/>
        <end position="40"/>
    </location>
</feature>
<keyword evidence="3" id="KW-0732">Signal</keyword>
<dbReference type="PANTHER" id="PTHR31145">
    <property type="entry name" value="INTEGRAL MEMBRANE PROTEIN (AFU_ORTHOLOGUE AFUA_7G01610)"/>
    <property type="match status" value="1"/>
</dbReference>
<evidence type="ECO:0000256" key="2">
    <source>
        <dbReference type="SAM" id="Phobius"/>
    </source>
</evidence>
<keyword evidence="2" id="KW-1133">Transmembrane helix</keyword>
<evidence type="ECO:0000313" key="4">
    <source>
        <dbReference type="EMBL" id="KAK6224450.1"/>
    </source>
</evidence>
<gene>
    <name evidence="4" type="ORF">QIS74_02777</name>
</gene>
<keyword evidence="5" id="KW-1185">Reference proteome</keyword>
<reference evidence="4 5" key="1">
    <citation type="submission" date="2023-04" db="EMBL/GenBank/DDBJ databases">
        <title>Colletotrichum tabacum stain YC1 causing leaf anthracnose on Nicotiana tabacum(L.) cv.</title>
        <authorList>
            <person name="Ji Z."/>
            <person name="Wang M."/>
            <person name="Zhang J."/>
            <person name="Wang N."/>
            <person name="Zhou Z."/>
        </authorList>
    </citation>
    <scope>NUCLEOTIDE SEQUENCE [LARGE SCALE GENOMIC DNA]</scope>
    <source>
        <strain evidence="4 5">YC1</strain>
    </source>
</reference>
<dbReference type="GO" id="GO:0016020">
    <property type="term" value="C:membrane"/>
    <property type="evidence" value="ECO:0007669"/>
    <property type="project" value="TreeGrafter"/>
</dbReference>
<dbReference type="InterPro" id="IPR040241">
    <property type="entry name" value="TRP_Flc/Pkd2-like"/>
</dbReference>
<feature type="transmembrane region" description="Helical" evidence="2">
    <location>
        <begin position="466"/>
        <end position="486"/>
    </location>
</feature>
<evidence type="ECO:0000256" key="1">
    <source>
        <dbReference type="SAM" id="MobiDB-lite"/>
    </source>
</evidence>
<proteinExistence type="predicted"/>
<dbReference type="PANTHER" id="PTHR31145:SF8">
    <property type="entry name" value="INTEGRAL MEMBRANE PROTEIN (AFU_ORTHOLOGUE AFUA_2G17475)"/>
    <property type="match status" value="1"/>
</dbReference>
<feature type="region of interest" description="Disordered" evidence="1">
    <location>
        <begin position="662"/>
        <end position="725"/>
    </location>
</feature>
<protein>
    <submittedName>
        <fullName evidence="4">Integral membrane protein</fullName>
    </submittedName>
</protein>
<feature type="transmembrane region" description="Helical" evidence="2">
    <location>
        <begin position="525"/>
        <end position="545"/>
    </location>
</feature>
<dbReference type="Proteomes" id="UP001327957">
    <property type="component" value="Unassembled WGS sequence"/>
</dbReference>